<name>A0ABS8Y2J0_DATST</name>
<feature type="non-terminal residue" evidence="2">
    <location>
        <position position="1"/>
    </location>
</feature>
<keyword evidence="3" id="KW-1185">Reference proteome</keyword>
<dbReference type="Proteomes" id="UP000823775">
    <property type="component" value="Unassembled WGS sequence"/>
</dbReference>
<proteinExistence type="predicted"/>
<feature type="region of interest" description="Disordered" evidence="1">
    <location>
        <begin position="1"/>
        <end position="20"/>
    </location>
</feature>
<evidence type="ECO:0000313" key="3">
    <source>
        <dbReference type="Proteomes" id="UP000823775"/>
    </source>
</evidence>
<sequence>ERRGKNGTVGSGCWGSVGANGGPVGGVNGGCYGGFRRREGEGNGDEGEDSGGGRPEMKKIKGKRWMGGDTGLG</sequence>
<reference evidence="2 3" key="1">
    <citation type="journal article" date="2021" name="BMC Genomics">
        <title>Datura genome reveals duplications of psychoactive alkaloid biosynthetic genes and high mutation rate following tissue culture.</title>
        <authorList>
            <person name="Rajewski A."/>
            <person name="Carter-House D."/>
            <person name="Stajich J."/>
            <person name="Litt A."/>
        </authorList>
    </citation>
    <scope>NUCLEOTIDE SEQUENCE [LARGE SCALE GENOMIC DNA]</scope>
    <source>
        <strain evidence="2">AR-01</strain>
    </source>
</reference>
<accession>A0ABS8Y2J0</accession>
<comment type="caution">
    <text evidence="2">The sequence shown here is derived from an EMBL/GenBank/DDBJ whole genome shotgun (WGS) entry which is preliminary data.</text>
</comment>
<organism evidence="2 3">
    <name type="scientific">Datura stramonium</name>
    <name type="common">Jimsonweed</name>
    <name type="synonym">Common thornapple</name>
    <dbReference type="NCBI Taxonomy" id="4076"/>
    <lineage>
        <taxon>Eukaryota</taxon>
        <taxon>Viridiplantae</taxon>
        <taxon>Streptophyta</taxon>
        <taxon>Embryophyta</taxon>
        <taxon>Tracheophyta</taxon>
        <taxon>Spermatophyta</taxon>
        <taxon>Magnoliopsida</taxon>
        <taxon>eudicotyledons</taxon>
        <taxon>Gunneridae</taxon>
        <taxon>Pentapetalae</taxon>
        <taxon>asterids</taxon>
        <taxon>lamiids</taxon>
        <taxon>Solanales</taxon>
        <taxon>Solanaceae</taxon>
        <taxon>Solanoideae</taxon>
        <taxon>Datureae</taxon>
        <taxon>Datura</taxon>
    </lineage>
</organism>
<gene>
    <name evidence="2" type="ORF">HAX54_014943</name>
</gene>
<feature type="compositionally biased region" description="Gly residues" evidence="1">
    <location>
        <begin position="7"/>
        <end position="20"/>
    </location>
</feature>
<evidence type="ECO:0000313" key="2">
    <source>
        <dbReference type="EMBL" id="MCE5166123.1"/>
    </source>
</evidence>
<feature type="region of interest" description="Disordered" evidence="1">
    <location>
        <begin position="35"/>
        <end position="73"/>
    </location>
</feature>
<evidence type="ECO:0000256" key="1">
    <source>
        <dbReference type="SAM" id="MobiDB-lite"/>
    </source>
</evidence>
<protein>
    <submittedName>
        <fullName evidence="2">Uncharacterized protein</fullName>
    </submittedName>
</protein>
<dbReference type="EMBL" id="JACEIK010019415">
    <property type="protein sequence ID" value="MCE5166123.1"/>
    <property type="molecule type" value="Genomic_DNA"/>
</dbReference>